<accession>A0A7W9WFU2</accession>
<evidence type="ECO:0000313" key="3">
    <source>
        <dbReference type="Proteomes" id="UP000591537"/>
    </source>
</evidence>
<reference evidence="2 3" key="1">
    <citation type="submission" date="2020-08" db="EMBL/GenBank/DDBJ databases">
        <title>Genomic Encyclopedia of Type Strains, Phase IV (KMG-IV): sequencing the most valuable type-strain genomes for metagenomic binning, comparative biology and taxonomic classification.</title>
        <authorList>
            <person name="Goeker M."/>
        </authorList>
    </citation>
    <scope>NUCLEOTIDE SEQUENCE [LARGE SCALE GENOMIC DNA]</scope>
    <source>
        <strain evidence="2 3">DSM 43350</strain>
    </source>
</reference>
<dbReference type="AlphaFoldDB" id="A0A7W9WFU2"/>
<organism evidence="2 3">
    <name type="scientific">Streptomyces paradoxus</name>
    <dbReference type="NCBI Taxonomy" id="66375"/>
    <lineage>
        <taxon>Bacteria</taxon>
        <taxon>Bacillati</taxon>
        <taxon>Actinomycetota</taxon>
        <taxon>Actinomycetes</taxon>
        <taxon>Kitasatosporales</taxon>
        <taxon>Streptomycetaceae</taxon>
        <taxon>Streptomyces</taxon>
    </lineage>
</organism>
<dbReference type="EMBL" id="JACHGV010000001">
    <property type="protein sequence ID" value="MBB6074630.1"/>
    <property type="molecule type" value="Genomic_DNA"/>
</dbReference>
<evidence type="ECO:0000313" key="2">
    <source>
        <dbReference type="EMBL" id="MBB6074630.1"/>
    </source>
</evidence>
<name>A0A7W9WFU2_9ACTN</name>
<comment type="caution">
    <text evidence="2">The sequence shown here is derived from an EMBL/GenBank/DDBJ whole genome shotgun (WGS) entry which is preliminary data.</text>
</comment>
<dbReference type="Proteomes" id="UP000591537">
    <property type="component" value="Unassembled WGS sequence"/>
</dbReference>
<sequence>MEHCADDAGTDADTGAKSAGLRFGESYTWPDGLKVSVTEAKRFTDFDEDVLESPEPGSTDFRVTLKLENGSKEPAALDDLSLIVEGATNGGEASFTMFENGSQPLEGRLAPGVKTRKNADHVLETKYGKKIVVTVQRNSENYDLDFPEFNGEITG</sequence>
<keyword evidence="3" id="KW-1185">Reference proteome</keyword>
<dbReference type="RefSeq" id="WP_184555195.1">
    <property type="nucleotide sequence ID" value="NZ_BAAARS010000001.1"/>
</dbReference>
<feature type="region of interest" description="Disordered" evidence="1">
    <location>
        <begin position="1"/>
        <end position="23"/>
    </location>
</feature>
<proteinExistence type="predicted"/>
<evidence type="ECO:0000256" key="1">
    <source>
        <dbReference type="SAM" id="MobiDB-lite"/>
    </source>
</evidence>
<protein>
    <recommendedName>
        <fullName evidence="4">DUF4352 domain-containing protein</fullName>
    </recommendedName>
</protein>
<gene>
    <name evidence="2" type="ORF">HNR57_000514</name>
</gene>
<evidence type="ECO:0008006" key="4">
    <source>
        <dbReference type="Google" id="ProtNLM"/>
    </source>
</evidence>